<dbReference type="Gene3D" id="3.40.50.300">
    <property type="entry name" value="P-loop containing nucleotide triphosphate hydrolases"/>
    <property type="match status" value="1"/>
</dbReference>
<keyword evidence="3" id="KW-0342">GTP-binding</keyword>
<keyword evidence="6" id="KW-0636">Prenylation</keyword>
<dbReference type="EMBL" id="JAKELL010000026">
    <property type="protein sequence ID" value="KAH8991511.1"/>
    <property type="molecule type" value="Genomic_DNA"/>
</dbReference>
<dbReference type="SMART" id="SM00174">
    <property type="entry name" value="RHO"/>
    <property type="match status" value="1"/>
</dbReference>
<evidence type="ECO:0000256" key="4">
    <source>
        <dbReference type="ARBA" id="ARBA00023136"/>
    </source>
</evidence>
<dbReference type="Proteomes" id="UP001201163">
    <property type="component" value="Unassembled WGS sequence"/>
</dbReference>
<dbReference type="InterPro" id="IPR050209">
    <property type="entry name" value="Rab_GTPases_membrane_traffic"/>
</dbReference>
<dbReference type="InterPro" id="IPR005225">
    <property type="entry name" value="Small_GTP-bd"/>
</dbReference>
<dbReference type="PROSITE" id="PS51421">
    <property type="entry name" value="RAS"/>
    <property type="match status" value="1"/>
</dbReference>
<evidence type="ECO:0000313" key="8">
    <source>
        <dbReference type="EMBL" id="KAH8991511.1"/>
    </source>
</evidence>
<dbReference type="PANTHER" id="PTHR47979">
    <property type="entry name" value="DRAB11-RELATED"/>
    <property type="match status" value="1"/>
</dbReference>
<name>A0AAD4LHC7_9AGAM</name>
<evidence type="ECO:0000313" key="9">
    <source>
        <dbReference type="Proteomes" id="UP001201163"/>
    </source>
</evidence>
<sequence length="221" mass="24857">MADSNHFDYLFKIILTGDTQVGKSSKPYASDVVWYDDTKLTRTVTVLSRFIRNEFNVESRSTIGVEFATRTITIDDKRVKAQVWDTAGQARYRAITAAYYRGAVGALLLYDVTKPSTFASVKKWVEELREHASPHIVTLLVGNKTDLESLRSVTTEEAAAFAAENGMEFIETSALNTSNVESAFESVLTNIYHIQSSKHVEPRSSSSKRPLRLIERCMFDI</sequence>
<evidence type="ECO:0000256" key="2">
    <source>
        <dbReference type="ARBA" id="ARBA00022741"/>
    </source>
</evidence>
<dbReference type="Pfam" id="PF00071">
    <property type="entry name" value="Ras"/>
    <property type="match status" value="1"/>
</dbReference>
<keyword evidence="2" id="KW-0547">Nucleotide-binding</keyword>
<reference evidence="8" key="1">
    <citation type="submission" date="2022-01" db="EMBL/GenBank/DDBJ databases">
        <title>Comparative genomics reveals a dynamic genome evolution in the ectomycorrhizal milk-cap (Lactarius) mushrooms.</title>
        <authorList>
            <consortium name="DOE Joint Genome Institute"/>
            <person name="Lebreton A."/>
            <person name="Tang N."/>
            <person name="Kuo A."/>
            <person name="LaButti K."/>
            <person name="Drula E."/>
            <person name="Barry K."/>
            <person name="Clum A."/>
            <person name="Lipzen A."/>
            <person name="Mousain D."/>
            <person name="Ng V."/>
            <person name="Wang R."/>
            <person name="Wang X."/>
            <person name="Dai Y."/>
            <person name="Henrissat B."/>
            <person name="Grigoriev I.V."/>
            <person name="Guerin-Laguette A."/>
            <person name="Yu F."/>
            <person name="Martin F.M."/>
        </authorList>
    </citation>
    <scope>NUCLEOTIDE SEQUENCE</scope>
    <source>
        <strain evidence="8">QP</strain>
    </source>
</reference>
<dbReference type="GO" id="GO:0003924">
    <property type="term" value="F:GTPase activity"/>
    <property type="evidence" value="ECO:0007669"/>
    <property type="project" value="InterPro"/>
</dbReference>
<dbReference type="AlphaFoldDB" id="A0AAD4LHC7"/>
<comment type="similarity">
    <text evidence="1">Belongs to the small GTPase superfamily. Rab family.</text>
</comment>
<dbReference type="SUPFAM" id="SSF52540">
    <property type="entry name" value="P-loop containing nucleoside triphosphate hydrolases"/>
    <property type="match status" value="1"/>
</dbReference>
<evidence type="ECO:0000256" key="1">
    <source>
        <dbReference type="ARBA" id="ARBA00006270"/>
    </source>
</evidence>
<gene>
    <name evidence="8" type="ORF">EDB92DRAFT_1945852</name>
</gene>
<dbReference type="PROSITE" id="PS51419">
    <property type="entry name" value="RAB"/>
    <property type="match status" value="1"/>
</dbReference>
<dbReference type="PROSITE" id="PS51420">
    <property type="entry name" value="RHO"/>
    <property type="match status" value="1"/>
</dbReference>
<evidence type="ECO:0000256" key="3">
    <source>
        <dbReference type="ARBA" id="ARBA00023134"/>
    </source>
</evidence>
<dbReference type="SMART" id="SM00175">
    <property type="entry name" value="RAB"/>
    <property type="match status" value="1"/>
</dbReference>
<keyword evidence="9" id="KW-1185">Reference proteome</keyword>
<evidence type="ECO:0000256" key="5">
    <source>
        <dbReference type="ARBA" id="ARBA00023288"/>
    </source>
</evidence>
<evidence type="ECO:0000256" key="7">
    <source>
        <dbReference type="ARBA" id="ARBA00037794"/>
    </source>
</evidence>
<dbReference type="PRINTS" id="PR00449">
    <property type="entry name" value="RASTRNSFRMNG"/>
</dbReference>
<dbReference type="GO" id="GO:0005525">
    <property type="term" value="F:GTP binding"/>
    <property type="evidence" value="ECO:0007669"/>
    <property type="project" value="UniProtKB-KW"/>
</dbReference>
<keyword evidence="4" id="KW-0472">Membrane</keyword>
<organism evidence="8 9">
    <name type="scientific">Lactarius akahatsu</name>
    <dbReference type="NCBI Taxonomy" id="416441"/>
    <lineage>
        <taxon>Eukaryota</taxon>
        <taxon>Fungi</taxon>
        <taxon>Dikarya</taxon>
        <taxon>Basidiomycota</taxon>
        <taxon>Agaricomycotina</taxon>
        <taxon>Agaricomycetes</taxon>
        <taxon>Russulales</taxon>
        <taxon>Russulaceae</taxon>
        <taxon>Lactarius</taxon>
    </lineage>
</organism>
<dbReference type="InterPro" id="IPR001806">
    <property type="entry name" value="Small_GTPase"/>
</dbReference>
<accession>A0AAD4LHC7</accession>
<dbReference type="GO" id="GO:0006887">
    <property type="term" value="P:exocytosis"/>
    <property type="evidence" value="ECO:0007669"/>
    <property type="project" value="UniProtKB-ARBA"/>
</dbReference>
<comment type="caution">
    <text evidence="8">The sequence shown here is derived from an EMBL/GenBank/DDBJ whole genome shotgun (WGS) entry which is preliminary data.</text>
</comment>
<dbReference type="NCBIfam" id="TIGR00231">
    <property type="entry name" value="small_GTP"/>
    <property type="match status" value="1"/>
</dbReference>
<dbReference type="SMART" id="SM00173">
    <property type="entry name" value="RAS"/>
    <property type="match status" value="1"/>
</dbReference>
<dbReference type="InterPro" id="IPR027417">
    <property type="entry name" value="P-loop_NTPase"/>
</dbReference>
<comment type="subcellular location">
    <subcellularLocation>
        <location evidence="7">Golgi apparatus membrane</location>
        <topology evidence="7">Lipid-anchor</topology>
    </subcellularLocation>
</comment>
<dbReference type="GO" id="GO:0000139">
    <property type="term" value="C:Golgi membrane"/>
    <property type="evidence" value="ECO:0007669"/>
    <property type="project" value="UniProtKB-SubCell"/>
</dbReference>
<dbReference type="GO" id="GO:0016197">
    <property type="term" value="P:endosomal transport"/>
    <property type="evidence" value="ECO:0007669"/>
    <property type="project" value="UniProtKB-ARBA"/>
</dbReference>
<evidence type="ECO:0000256" key="6">
    <source>
        <dbReference type="ARBA" id="ARBA00023289"/>
    </source>
</evidence>
<keyword evidence="5" id="KW-0449">Lipoprotein</keyword>
<dbReference type="FunFam" id="3.40.50.300:FF:000067">
    <property type="entry name" value="ras-related protein RABA1f"/>
    <property type="match status" value="1"/>
</dbReference>
<protein>
    <submittedName>
        <fullName evidence="8">GTPase</fullName>
    </submittedName>
</protein>
<proteinExistence type="inferred from homology"/>